<sequence length="331" mass="36853">MPTPEATAPESSATSVPAFVATTGGHLVQLYLMAPILEPDRHQDALWITHRTPQSESMLEGRNVAFIPPIHARQWHTVLGRTPQVLAAMRRHHVDTVYSTGAALALAALPAARLVGARPRYIESLARSDQPSLAGKVLERVPWVPVFTQYPENATGRWQYDRSLLDSFEVEDGDAPSTPQRVFVTLGTTRPWQFRRLVERMLAILPPETEVVWQTGVTDVSDLPIDARPMLSDEEFRAEIARADVVVTHSGCGTFMRCLEAGRIPIMVPRRSAHQEHVDDHQEQIATVASLRGLAIMREVEDLSLDDLLRATGVRARPAHLTARPHHEEAR</sequence>
<reference evidence="2" key="1">
    <citation type="submission" date="2021-03" db="EMBL/GenBank/DDBJ databases">
        <title>Actinotalea soli sp. nov., isolated from soil.</title>
        <authorList>
            <person name="Ping W."/>
            <person name="Zhang J."/>
        </authorList>
    </citation>
    <scope>NUCLEOTIDE SEQUENCE</scope>
    <source>
        <strain evidence="2">BY-33</strain>
    </source>
</reference>
<protein>
    <recommendedName>
        <fullName evidence="1">Glycosyl transferase family 28 C-terminal domain-containing protein</fullName>
    </recommendedName>
</protein>
<dbReference type="EMBL" id="JAGEMK010000007">
    <property type="protein sequence ID" value="MBO1752652.1"/>
    <property type="molecule type" value="Genomic_DNA"/>
</dbReference>
<dbReference type="InterPro" id="IPR007235">
    <property type="entry name" value="Glyco_trans_28_C"/>
</dbReference>
<evidence type="ECO:0000259" key="1">
    <source>
        <dbReference type="Pfam" id="PF04101"/>
    </source>
</evidence>
<accession>A0A939LQ64</accession>
<dbReference type="RefSeq" id="WP_208056343.1">
    <property type="nucleotide sequence ID" value="NZ_JAGEMK010000007.1"/>
</dbReference>
<gene>
    <name evidence="2" type="ORF">J4G33_12635</name>
</gene>
<dbReference type="SUPFAM" id="SSF53756">
    <property type="entry name" value="UDP-Glycosyltransferase/glycogen phosphorylase"/>
    <property type="match status" value="1"/>
</dbReference>
<keyword evidence="3" id="KW-1185">Reference proteome</keyword>
<dbReference type="AlphaFoldDB" id="A0A939LQ64"/>
<dbReference type="Pfam" id="PF04101">
    <property type="entry name" value="Glyco_tran_28_C"/>
    <property type="match status" value="1"/>
</dbReference>
<organism evidence="2 3">
    <name type="scientific">Actinotalea soli</name>
    <dbReference type="NCBI Taxonomy" id="2819234"/>
    <lineage>
        <taxon>Bacteria</taxon>
        <taxon>Bacillati</taxon>
        <taxon>Actinomycetota</taxon>
        <taxon>Actinomycetes</taxon>
        <taxon>Micrococcales</taxon>
        <taxon>Cellulomonadaceae</taxon>
        <taxon>Actinotalea</taxon>
    </lineage>
</organism>
<dbReference type="Proteomes" id="UP000664209">
    <property type="component" value="Unassembled WGS sequence"/>
</dbReference>
<comment type="caution">
    <text evidence="2">The sequence shown here is derived from an EMBL/GenBank/DDBJ whole genome shotgun (WGS) entry which is preliminary data.</text>
</comment>
<evidence type="ECO:0000313" key="3">
    <source>
        <dbReference type="Proteomes" id="UP000664209"/>
    </source>
</evidence>
<evidence type="ECO:0000313" key="2">
    <source>
        <dbReference type="EMBL" id="MBO1752652.1"/>
    </source>
</evidence>
<dbReference type="Gene3D" id="3.40.50.2000">
    <property type="entry name" value="Glycogen Phosphorylase B"/>
    <property type="match status" value="2"/>
</dbReference>
<proteinExistence type="predicted"/>
<feature type="domain" description="Glycosyl transferase family 28 C-terminal" evidence="1">
    <location>
        <begin position="182"/>
        <end position="289"/>
    </location>
</feature>
<dbReference type="GO" id="GO:0016758">
    <property type="term" value="F:hexosyltransferase activity"/>
    <property type="evidence" value="ECO:0007669"/>
    <property type="project" value="InterPro"/>
</dbReference>
<name>A0A939LQ64_9CELL</name>